<name>A0A518CIY4_9PLAN</name>
<keyword evidence="2" id="KW-1185">Reference proteome</keyword>
<organism evidence="1 2">
    <name type="scientific">Polystyrenella longa</name>
    <dbReference type="NCBI Taxonomy" id="2528007"/>
    <lineage>
        <taxon>Bacteria</taxon>
        <taxon>Pseudomonadati</taxon>
        <taxon>Planctomycetota</taxon>
        <taxon>Planctomycetia</taxon>
        <taxon>Planctomycetales</taxon>
        <taxon>Planctomycetaceae</taxon>
        <taxon>Polystyrenella</taxon>
    </lineage>
</organism>
<dbReference type="KEGG" id="plon:Pla110_08590"/>
<dbReference type="Proteomes" id="UP000317178">
    <property type="component" value="Chromosome"/>
</dbReference>
<evidence type="ECO:0000313" key="2">
    <source>
        <dbReference type="Proteomes" id="UP000317178"/>
    </source>
</evidence>
<dbReference type="Gene3D" id="3.40.720.10">
    <property type="entry name" value="Alkaline Phosphatase, subunit A"/>
    <property type="match status" value="1"/>
</dbReference>
<gene>
    <name evidence="1" type="ORF">Pla110_08590</name>
</gene>
<dbReference type="SUPFAM" id="SSF53649">
    <property type="entry name" value="Alkaline phosphatase-like"/>
    <property type="match status" value="1"/>
</dbReference>
<dbReference type="EMBL" id="CP036281">
    <property type="protein sequence ID" value="QDU79154.1"/>
    <property type="molecule type" value="Genomic_DNA"/>
</dbReference>
<evidence type="ECO:0000313" key="1">
    <source>
        <dbReference type="EMBL" id="QDU79154.1"/>
    </source>
</evidence>
<evidence type="ECO:0008006" key="3">
    <source>
        <dbReference type="Google" id="ProtNLM"/>
    </source>
</evidence>
<dbReference type="PANTHER" id="PTHR43737:SF1">
    <property type="entry name" value="DUF1501 DOMAIN-CONTAINING PROTEIN"/>
    <property type="match status" value="1"/>
</dbReference>
<dbReference type="InterPro" id="IPR017850">
    <property type="entry name" value="Alkaline_phosphatase_core_sf"/>
</dbReference>
<sequence>MPPVLSPIAPHGLDWSSLRVKTCLMLTLLGDGHKYCDGVTRRSFLQIGSLAMGGLALPQLLKAEQSGQQKSSEKSVIMVYLTGGLPHQDTVDLKPDAPDGIRGEFSPISSAVPDVQVCELLPNLANVTDRMAILRTIVGQRDEHSSFQNLTGYPQSEALRDARPNFGSVIAKLKGPADPVVPPFIDLFPTMRHRPYNIPGAGSLGAGMRGVRADGEDLAGMKLRFVDEARFRSRKALLERMDNVRRAHTDESLAAMDSTYQKAFDVLTSSKLVDALDVEKADLKTRERYGKGSPNHLGDGAPMWNDQLLQARRLVEAGVRCVTVAYGFWDTHGNNFNHLKKHLPLFDQGVAALIEDIYERGLDKDVTVVVCSEFGRKPQINANAGRDHWARVNCAMMAGGGMNVGFALGKTDKIAGEAVDRPIHFTDILATIYHNMGIEPDARLEEVSGGRIPLVPLGASVIDELVS</sequence>
<dbReference type="Pfam" id="PF07394">
    <property type="entry name" value="DUF1501"/>
    <property type="match status" value="1"/>
</dbReference>
<dbReference type="PANTHER" id="PTHR43737">
    <property type="entry name" value="BLL7424 PROTEIN"/>
    <property type="match status" value="1"/>
</dbReference>
<reference evidence="1 2" key="1">
    <citation type="submission" date="2019-02" db="EMBL/GenBank/DDBJ databases">
        <title>Deep-cultivation of Planctomycetes and their phenomic and genomic characterization uncovers novel biology.</title>
        <authorList>
            <person name="Wiegand S."/>
            <person name="Jogler M."/>
            <person name="Boedeker C."/>
            <person name="Pinto D."/>
            <person name="Vollmers J."/>
            <person name="Rivas-Marin E."/>
            <person name="Kohn T."/>
            <person name="Peeters S.H."/>
            <person name="Heuer A."/>
            <person name="Rast P."/>
            <person name="Oberbeckmann S."/>
            <person name="Bunk B."/>
            <person name="Jeske O."/>
            <person name="Meyerdierks A."/>
            <person name="Storesund J.E."/>
            <person name="Kallscheuer N."/>
            <person name="Luecker S."/>
            <person name="Lage O.M."/>
            <person name="Pohl T."/>
            <person name="Merkel B.J."/>
            <person name="Hornburger P."/>
            <person name="Mueller R.-W."/>
            <person name="Bruemmer F."/>
            <person name="Labrenz M."/>
            <person name="Spormann A.M."/>
            <person name="Op den Camp H."/>
            <person name="Overmann J."/>
            <person name="Amann R."/>
            <person name="Jetten M.S.M."/>
            <person name="Mascher T."/>
            <person name="Medema M.H."/>
            <person name="Devos D.P."/>
            <person name="Kaster A.-K."/>
            <person name="Ovreas L."/>
            <person name="Rohde M."/>
            <person name="Galperin M.Y."/>
            <person name="Jogler C."/>
        </authorList>
    </citation>
    <scope>NUCLEOTIDE SEQUENCE [LARGE SCALE GENOMIC DNA]</scope>
    <source>
        <strain evidence="1 2">Pla110</strain>
    </source>
</reference>
<protein>
    <recommendedName>
        <fullName evidence="3">DUF1501 domain-containing protein</fullName>
    </recommendedName>
</protein>
<dbReference type="AlphaFoldDB" id="A0A518CIY4"/>
<proteinExistence type="predicted"/>
<dbReference type="InterPro" id="IPR010869">
    <property type="entry name" value="DUF1501"/>
</dbReference>
<accession>A0A518CIY4</accession>